<comment type="caution">
    <text evidence="2">The sequence shown here is derived from an EMBL/GenBank/DDBJ whole genome shotgun (WGS) entry which is preliminary data.</text>
</comment>
<reference evidence="2 3" key="1">
    <citation type="submission" date="2023-04" db="EMBL/GenBank/DDBJ databases">
        <title>Forest soil microbial communities from Buena Vista Peninsula, Colon Province, Panama.</title>
        <authorList>
            <person name="Bouskill N."/>
        </authorList>
    </citation>
    <scope>NUCLEOTIDE SEQUENCE [LARGE SCALE GENOMIC DNA]</scope>
    <source>
        <strain evidence="2 3">CFH S0262</strain>
    </source>
</reference>
<dbReference type="InterPro" id="IPR045528">
    <property type="entry name" value="DO-GTPase2"/>
</dbReference>
<sequence>MARCPRCFQEITDAVYTWICQSGRCTTTVDPVASVFTNSDVASGPVVELQRPSGARRGWEPPPGATCPGCSDVLADACPACHYPLPTGWRQAESTCIAMAGARATGKSLFIAVLIKQLEQLAGQLGTSIDPATPATQASYQTVYEKPLYEERGLMLPTPAAGQPSSYQREPLIFSLGTWASNRHYLVLRDVAGEDLERVEHGRLQYLDFFAHADAVFFMFDPLRVQEIRDQLQDLVPAQGELGGDPKTVLSKLLMVLGARAPKVAMILSKFDAVQALRGVDGSEWSHIMSNPGAAFSRDPSMTTSRYDDEDGRLLHHEVRSLLEKLHAGPIVKAIENAGNGTQIQHRFFAVSALGESPVGEKLHTRGIAPFRCVDPLRWVLSQKDVLESR</sequence>
<feature type="domain" description="Double-GTPase 2" evidence="1">
    <location>
        <begin position="97"/>
        <end position="322"/>
    </location>
</feature>
<protein>
    <recommendedName>
        <fullName evidence="1">Double-GTPase 2 domain-containing protein</fullName>
    </recommendedName>
</protein>
<evidence type="ECO:0000259" key="1">
    <source>
        <dbReference type="Pfam" id="PF19993"/>
    </source>
</evidence>
<accession>A0ABT6MIG5</accession>
<proteinExistence type="predicted"/>
<evidence type="ECO:0000313" key="3">
    <source>
        <dbReference type="Proteomes" id="UP001160334"/>
    </source>
</evidence>
<dbReference type="RefSeq" id="WP_280763354.1">
    <property type="nucleotide sequence ID" value="NZ_JARXVC010000018.1"/>
</dbReference>
<dbReference type="Pfam" id="PF19993">
    <property type="entry name" value="DO-GTPase2"/>
    <property type="match status" value="1"/>
</dbReference>
<gene>
    <name evidence="2" type="ORF">M2280_005365</name>
</gene>
<name>A0ABT6MIG5_9NOCA</name>
<keyword evidence="3" id="KW-1185">Reference proteome</keyword>
<dbReference type="Proteomes" id="UP001160334">
    <property type="component" value="Unassembled WGS sequence"/>
</dbReference>
<dbReference type="EMBL" id="JARXVC010000018">
    <property type="protein sequence ID" value="MDH6284113.1"/>
    <property type="molecule type" value="Genomic_DNA"/>
</dbReference>
<organism evidence="2 3">
    <name type="scientific">Prescottella agglutinans</name>
    <dbReference type="NCBI Taxonomy" id="1644129"/>
    <lineage>
        <taxon>Bacteria</taxon>
        <taxon>Bacillati</taxon>
        <taxon>Actinomycetota</taxon>
        <taxon>Actinomycetes</taxon>
        <taxon>Mycobacteriales</taxon>
        <taxon>Nocardiaceae</taxon>
        <taxon>Prescottella</taxon>
    </lineage>
</organism>
<evidence type="ECO:0000313" key="2">
    <source>
        <dbReference type="EMBL" id="MDH6284113.1"/>
    </source>
</evidence>